<evidence type="ECO:0000256" key="5">
    <source>
        <dbReference type="ARBA" id="ARBA00023239"/>
    </source>
</evidence>
<dbReference type="PANTHER" id="PTHR43822:SF2">
    <property type="entry name" value="HOMOACONITASE, MITOCHONDRIAL"/>
    <property type="match status" value="1"/>
</dbReference>
<keyword evidence="3" id="KW-0408">Iron</keyword>
<dbReference type="GO" id="GO:0043436">
    <property type="term" value="P:oxoacid metabolic process"/>
    <property type="evidence" value="ECO:0007669"/>
    <property type="project" value="UniProtKB-ARBA"/>
</dbReference>
<dbReference type="GO" id="GO:0051536">
    <property type="term" value="F:iron-sulfur cluster binding"/>
    <property type="evidence" value="ECO:0007669"/>
    <property type="project" value="UniProtKB-KW"/>
</dbReference>
<keyword evidence="4" id="KW-0411">Iron-sulfur</keyword>
<comment type="caution">
    <text evidence="7">The sequence shown here is derived from an EMBL/GenBank/DDBJ whole genome shotgun (WGS) entry which is preliminary data.</text>
</comment>
<feature type="domain" description="Aconitase/3-isopropylmalate dehydratase large subunit alpha/beta/alpha" evidence="6">
    <location>
        <begin position="76"/>
        <end position="245"/>
    </location>
</feature>
<dbReference type="AlphaFoldDB" id="A0A4Q1HFI8"/>
<dbReference type="GO" id="GO:0046872">
    <property type="term" value="F:metal ion binding"/>
    <property type="evidence" value="ECO:0007669"/>
    <property type="project" value="UniProtKB-KW"/>
</dbReference>
<evidence type="ECO:0000256" key="1">
    <source>
        <dbReference type="ARBA" id="ARBA00011271"/>
    </source>
</evidence>
<dbReference type="EMBL" id="PYAL01000007">
    <property type="protein sequence ID" value="RXN85382.1"/>
    <property type="molecule type" value="Genomic_DNA"/>
</dbReference>
<dbReference type="InterPro" id="IPR036008">
    <property type="entry name" value="Aconitase_4Fe-4S_dom"/>
</dbReference>
<reference evidence="7 8" key="1">
    <citation type="journal article" date="2017" name="Int. J. Syst. Evol. Microbiol.">
        <title>Achromobacter aloeverae sp. nov., isolated from the root of Aloe vera (L.) Burm.f.</title>
        <authorList>
            <person name="Kuncharoen N."/>
            <person name="Muramatsu Y."/>
            <person name="Shibata C."/>
            <person name="Kamakura Y."/>
            <person name="Nakagawa Y."/>
            <person name="Tanasupawat S."/>
        </authorList>
    </citation>
    <scope>NUCLEOTIDE SEQUENCE [LARGE SCALE GENOMIC DNA]</scope>
    <source>
        <strain evidence="7 8">AVA-1</strain>
    </source>
</reference>
<evidence type="ECO:0000313" key="8">
    <source>
        <dbReference type="Proteomes" id="UP000290849"/>
    </source>
</evidence>
<dbReference type="Gene3D" id="3.30.499.10">
    <property type="entry name" value="Aconitase, domain 3"/>
    <property type="match status" value="2"/>
</dbReference>
<accession>A0A4Q1HFI8</accession>
<dbReference type="GO" id="GO:0016829">
    <property type="term" value="F:lyase activity"/>
    <property type="evidence" value="ECO:0007669"/>
    <property type="project" value="UniProtKB-KW"/>
</dbReference>
<comment type="subunit">
    <text evidence="1">Heterodimer of LeuC and LeuD.</text>
</comment>
<dbReference type="InterPro" id="IPR050067">
    <property type="entry name" value="IPM_dehydratase_rel_enz"/>
</dbReference>
<evidence type="ECO:0000313" key="7">
    <source>
        <dbReference type="EMBL" id="RXN85382.1"/>
    </source>
</evidence>
<dbReference type="Proteomes" id="UP000290849">
    <property type="component" value="Unassembled WGS sequence"/>
</dbReference>
<dbReference type="SUPFAM" id="SSF53732">
    <property type="entry name" value="Aconitase iron-sulfur domain"/>
    <property type="match status" value="1"/>
</dbReference>
<keyword evidence="8" id="KW-1185">Reference proteome</keyword>
<evidence type="ECO:0000259" key="6">
    <source>
        <dbReference type="Pfam" id="PF00330"/>
    </source>
</evidence>
<organism evidence="7 8">
    <name type="scientific">Achromobacter aloeverae</name>
    <dbReference type="NCBI Taxonomy" id="1750518"/>
    <lineage>
        <taxon>Bacteria</taxon>
        <taxon>Pseudomonadati</taxon>
        <taxon>Pseudomonadota</taxon>
        <taxon>Betaproteobacteria</taxon>
        <taxon>Burkholderiales</taxon>
        <taxon>Alcaligenaceae</taxon>
        <taxon>Achromobacter</taxon>
    </lineage>
</organism>
<sequence>MTAAYQGTSMPNVSHRTVGHTAVEKILARAARRDRVRADDVVWAEPDMITAHDLNYHRHRKLMASLGYPDLAVPEKMLVTIDHTTHSSAPGHLEAQAYMRGDTKAQNVRWFFDTGRHGISHNLPLEIGALAPGMLLVAADTRAPALGCGGAIGIALGMSVTLALATGKVWLRVPRSIRVDLHGTPRDGVMSRDIAQWIAARIGADAGDYKCIEFCGPYVRNASQDERHTLCNAVVDIGVKTAICPDESTPWHSDDDAVFERRLAWDVGDIEPQVCLPPDPQLCVPLTQALGTPITSAFIGSCIGGKMEDLRGAARVLRGRRVAAGARLTVIPATQAIYRQALSEGLVADISLAGAEIAVGVCGPCYGTHAPLGDGDTSICTATRNDTGRLGSMQSKVYIANAAVVAASAVAGRIADPVALEAGG</sequence>
<gene>
    <name evidence="7" type="ORF">C7R54_23140</name>
</gene>
<keyword evidence="2" id="KW-0479">Metal-binding</keyword>
<evidence type="ECO:0000256" key="3">
    <source>
        <dbReference type="ARBA" id="ARBA00023004"/>
    </source>
</evidence>
<protein>
    <recommendedName>
        <fullName evidence="6">Aconitase/3-isopropylmalate dehydratase large subunit alpha/beta/alpha domain-containing protein</fullName>
    </recommendedName>
</protein>
<proteinExistence type="predicted"/>
<keyword evidence="5" id="KW-0456">Lyase</keyword>
<feature type="domain" description="Aconitase/3-isopropylmalate dehydratase large subunit alpha/beta/alpha" evidence="6">
    <location>
        <begin position="252"/>
        <end position="412"/>
    </location>
</feature>
<dbReference type="PANTHER" id="PTHR43822">
    <property type="entry name" value="HOMOACONITASE, MITOCHONDRIAL-RELATED"/>
    <property type="match status" value="1"/>
</dbReference>
<dbReference type="OrthoDB" id="9802769at2"/>
<evidence type="ECO:0000256" key="2">
    <source>
        <dbReference type="ARBA" id="ARBA00022723"/>
    </source>
</evidence>
<dbReference type="Pfam" id="PF00330">
    <property type="entry name" value="Aconitase"/>
    <property type="match status" value="2"/>
</dbReference>
<dbReference type="InterPro" id="IPR015931">
    <property type="entry name" value="Acnase/IPM_dHydase_lsu_aba_1/3"/>
</dbReference>
<name>A0A4Q1HFI8_9BURK</name>
<evidence type="ECO:0000256" key="4">
    <source>
        <dbReference type="ARBA" id="ARBA00023014"/>
    </source>
</evidence>
<dbReference type="InterPro" id="IPR001030">
    <property type="entry name" value="Acoase/IPM_deHydtase_lsu_aba"/>
</dbReference>